<protein>
    <recommendedName>
        <fullName evidence="3">F-box domain-containing protein</fullName>
    </recommendedName>
</protein>
<dbReference type="AlphaFoldDB" id="A0A4P6XIS9"/>
<organism evidence="1 2">
    <name type="scientific">Metschnikowia aff. pulcherrima</name>
    <dbReference type="NCBI Taxonomy" id="2163413"/>
    <lineage>
        <taxon>Eukaryota</taxon>
        <taxon>Fungi</taxon>
        <taxon>Dikarya</taxon>
        <taxon>Ascomycota</taxon>
        <taxon>Saccharomycotina</taxon>
        <taxon>Pichiomycetes</taxon>
        <taxon>Metschnikowiaceae</taxon>
        <taxon>Metschnikowia</taxon>
    </lineage>
</organism>
<sequence length="599" mass="68718">MSELHHRNFLPPYRSLVNPNVTYDYQTHREIHLGPHEIKKLISKFQSTQLQKPKSAFQMKYRSLLGDVSLKALILSRKVLTLKQGAQLLQTPSPTQNRCKSIEQLPVEIQIMILTYVDDTESYKSCLFTSKKLYELTKPFLLRSVSFTSTYRFAQFITYLRLNPSTGSYVLNVDLSNLQPGNANVELALEDLFYADTSQLNPHEVAAYLSQVLAGWRDWKYKNNLYALHPVAIPLSKSCTNLPAISHHQNQSKRIKLSKYFKRRKSQSNVVAHNSPPKQAHVLQNEDSALSSHPRINRFLVNYASSRDLPVGYVVHLINLCPNLASLNLQNVVLSTDYRIKRTFQSRYQTYDLMNNYHKDVLRIVESMSPGQHEKNSQDFNPTFKSSFADITSSASSVFSIGTFSKPVRKYNSLLPPVNLVSPELHYASRGDGVLFLSDLSLKAINTAHLEIVNQNEIFRCLQKRQSTLTDLNMSSMIWINLKLVREFLYTVLAADIKKEFVDGREVLMYKGKMFDVGESILEGDKRPDSVGGSRGYTFDLRNSGMNKNLPWAQKIDTNTIQGERLVYRILNNELVSELEESVIRERRRRGRVGENYFQ</sequence>
<accession>A0A4P6XIS9</accession>
<evidence type="ECO:0008006" key="3">
    <source>
        <dbReference type="Google" id="ProtNLM"/>
    </source>
</evidence>
<reference evidence="2" key="1">
    <citation type="submission" date="2019-03" db="EMBL/GenBank/DDBJ databases">
        <title>Snf2 controls pulcherriminic acid biosynthesis and connects pigmentation and antifungal activity of the yeast Metschnikowia pulcherrima.</title>
        <authorList>
            <person name="Gore-Lloyd D."/>
            <person name="Sumann I."/>
            <person name="Brachmann A.O."/>
            <person name="Schneeberger K."/>
            <person name="Ortiz-Merino R.A."/>
            <person name="Moreno-Beltran M."/>
            <person name="Schlaefli M."/>
            <person name="Kirner P."/>
            <person name="Santos Kron A."/>
            <person name="Wolfe K.H."/>
            <person name="Piel J."/>
            <person name="Ahrens C.H."/>
            <person name="Henk D."/>
            <person name="Freimoser F.M."/>
        </authorList>
    </citation>
    <scope>NUCLEOTIDE SEQUENCE [LARGE SCALE GENOMIC DNA]</scope>
    <source>
        <strain evidence="2">APC 1.2</strain>
    </source>
</reference>
<dbReference type="STRING" id="2163413.A0A4P6XIS9"/>
<gene>
    <name evidence="1" type="ORF">METSCH_B03810</name>
</gene>
<evidence type="ECO:0000313" key="2">
    <source>
        <dbReference type="Proteomes" id="UP000292447"/>
    </source>
</evidence>
<dbReference type="Proteomes" id="UP000292447">
    <property type="component" value="Chromosome II"/>
</dbReference>
<evidence type="ECO:0000313" key="1">
    <source>
        <dbReference type="EMBL" id="QBM87182.1"/>
    </source>
</evidence>
<name>A0A4P6XIS9_9ASCO</name>
<dbReference type="EMBL" id="CP034457">
    <property type="protein sequence ID" value="QBM87182.1"/>
    <property type="molecule type" value="Genomic_DNA"/>
</dbReference>
<proteinExistence type="predicted"/>
<keyword evidence="2" id="KW-1185">Reference proteome</keyword>